<evidence type="ECO:0000313" key="3">
    <source>
        <dbReference type="Proteomes" id="UP000246171"/>
    </source>
</evidence>
<sequence length="78" mass="8732">MPNDCYVQGSLSMPRTQISRGTQPLEFQANAPGRLSSSYPRKTDTQQLQNYLTGLWPVGQDELASPPLLMHPYRLPAD</sequence>
<keyword evidence="3" id="KW-1185">Reference proteome</keyword>
<dbReference type="RefSeq" id="XP_025388913.1">
    <property type="nucleotide sequence ID" value="XM_025526354.1"/>
</dbReference>
<dbReference type="VEuPathDB" id="FungiDB:BO83DRAFT_16539"/>
<name>A0A317VPL7_ASPEC</name>
<dbReference type="Proteomes" id="UP000246171">
    <property type="component" value="Unassembled WGS sequence"/>
</dbReference>
<dbReference type="GeneID" id="37048316"/>
<dbReference type="EMBL" id="MSFU01000010">
    <property type="protein sequence ID" value="PWY74818.1"/>
    <property type="molecule type" value="Genomic_DNA"/>
</dbReference>
<accession>A0A317VPL7</accession>
<comment type="caution">
    <text evidence="2">The sequence shown here is derived from an EMBL/GenBank/DDBJ whole genome shotgun (WGS) entry which is preliminary data.</text>
</comment>
<proteinExistence type="predicted"/>
<evidence type="ECO:0000256" key="1">
    <source>
        <dbReference type="SAM" id="MobiDB-lite"/>
    </source>
</evidence>
<feature type="compositionally biased region" description="Polar residues" evidence="1">
    <location>
        <begin position="9"/>
        <end position="22"/>
    </location>
</feature>
<organism evidence="2 3">
    <name type="scientific">Aspergillus eucalypticola (strain CBS 122712 / IBT 29274)</name>
    <dbReference type="NCBI Taxonomy" id="1448314"/>
    <lineage>
        <taxon>Eukaryota</taxon>
        <taxon>Fungi</taxon>
        <taxon>Dikarya</taxon>
        <taxon>Ascomycota</taxon>
        <taxon>Pezizomycotina</taxon>
        <taxon>Eurotiomycetes</taxon>
        <taxon>Eurotiomycetidae</taxon>
        <taxon>Eurotiales</taxon>
        <taxon>Aspergillaceae</taxon>
        <taxon>Aspergillus</taxon>
        <taxon>Aspergillus subgen. Circumdati</taxon>
    </lineage>
</organism>
<reference evidence="2" key="1">
    <citation type="submission" date="2016-12" db="EMBL/GenBank/DDBJ databases">
        <title>The genomes of Aspergillus section Nigri reveals drivers in fungal speciation.</title>
        <authorList>
            <consortium name="DOE Joint Genome Institute"/>
            <person name="Vesth T.C."/>
            <person name="Nybo J."/>
            <person name="Theobald S."/>
            <person name="Brandl J."/>
            <person name="Frisvad J.C."/>
            <person name="Nielsen K.F."/>
            <person name="Lyhne E.K."/>
            <person name="Kogle M.E."/>
            <person name="Kuo A."/>
            <person name="Riley R."/>
            <person name="Clum A."/>
            <person name="Nolan M."/>
            <person name="Lipzen A."/>
            <person name="Salamov A."/>
            <person name="Henrissat B."/>
            <person name="Wiebenga A."/>
            <person name="De vries R.P."/>
            <person name="Grigoriev I.V."/>
            <person name="Mortensen U.H."/>
            <person name="Andersen M.R."/>
            <person name="Baker S.E."/>
        </authorList>
    </citation>
    <scope>NUCLEOTIDE SEQUENCE</scope>
    <source>
        <strain evidence="2">CBS 122712</strain>
    </source>
</reference>
<evidence type="ECO:0000313" key="2">
    <source>
        <dbReference type="EMBL" id="PWY74818.1"/>
    </source>
</evidence>
<gene>
    <name evidence="2" type="ORF">BO83DRAFT_16539</name>
</gene>
<protein>
    <submittedName>
        <fullName evidence="2">Uncharacterized protein</fullName>
    </submittedName>
</protein>
<dbReference type="AlphaFoldDB" id="A0A317VPL7"/>
<feature type="region of interest" description="Disordered" evidence="1">
    <location>
        <begin position="1"/>
        <end position="41"/>
    </location>
</feature>